<sequence>MSGYDDCTGREFLGVDNQLGGRVHEPRNCYPDEQMMSVDSLNPDVVSNGGQTTTEGSSRSLDESHSDCDKGPGDMLGLEDGVPEDDIWDEWDAAALLQSERRKVQVLGKRRDRNMSITKKREDRGRSAAKALRTGLWSAAIGDETVGRKKEKIAKAVATLTVRGMIYVDMLYLIELLSPDDYEAIWQSAFNSVAKFVLSIFDVEDFERVYKSRTICKKHDKLVSKLTNLKADSGPLAAIAEKKLTEEDFCGLREQDVGAALQNYRRFEDDAFGLTGVPFFFQTGICQLDDTSEGDLKRALEQMEKFKPLKEERKMQLTLEFTHKRSYHVLDALLAEAWKGVEYNKLVQYLGPMDGVPVNPNAELLEDFVRALKAGMIYLAMQKYYAFVEFQKAVTYPLSCGEFGTFGEEVFKVVQIADHKRRIQGYHYISLKHIVFGLSLSRVGEAVQKILNDRGLNKLTEKPPKMPVYFIYTLSREAANSLGENVVQLEHLALAIIYVKQENDTSSKNAVEKWADLARDHLARLKEANTRVESQKVDAIVKNLPEECYRGTRMNICDHHTVSKLIDAFSGGLSFNAIRA</sequence>
<proteinExistence type="predicted"/>
<name>A0ACB7ZJ07_9ERIC</name>
<accession>A0ACB7ZJ07</accession>
<gene>
    <name evidence="1" type="ORF">Vadar_009866</name>
</gene>
<dbReference type="EMBL" id="CM037159">
    <property type="protein sequence ID" value="KAH7865688.1"/>
    <property type="molecule type" value="Genomic_DNA"/>
</dbReference>
<organism evidence="1 2">
    <name type="scientific">Vaccinium darrowii</name>
    <dbReference type="NCBI Taxonomy" id="229202"/>
    <lineage>
        <taxon>Eukaryota</taxon>
        <taxon>Viridiplantae</taxon>
        <taxon>Streptophyta</taxon>
        <taxon>Embryophyta</taxon>
        <taxon>Tracheophyta</taxon>
        <taxon>Spermatophyta</taxon>
        <taxon>Magnoliopsida</taxon>
        <taxon>eudicotyledons</taxon>
        <taxon>Gunneridae</taxon>
        <taxon>Pentapetalae</taxon>
        <taxon>asterids</taxon>
        <taxon>Ericales</taxon>
        <taxon>Ericaceae</taxon>
        <taxon>Vaccinioideae</taxon>
        <taxon>Vaccinieae</taxon>
        <taxon>Vaccinium</taxon>
    </lineage>
</organism>
<dbReference type="Proteomes" id="UP000828048">
    <property type="component" value="Chromosome 9"/>
</dbReference>
<evidence type="ECO:0000313" key="1">
    <source>
        <dbReference type="EMBL" id="KAH7865688.1"/>
    </source>
</evidence>
<keyword evidence="2" id="KW-1185">Reference proteome</keyword>
<protein>
    <submittedName>
        <fullName evidence="1">Uncharacterized protein</fullName>
    </submittedName>
</protein>
<evidence type="ECO:0000313" key="2">
    <source>
        <dbReference type="Proteomes" id="UP000828048"/>
    </source>
</evidence>
<comment type="caution">
    <text evidence="1">The sequence shown here is derived from an EMBL/GenBank/DDBJ whole genome shotgun (WGS) entry which is preliminary data.</text>
</comment>
<reference evidence="1 2" key="1">
    <citation type="journal article" date="2021" name="Hortic Res">
        <title>High-quality reference genome and annotation aids understanding of berry development for evergreen blueberry (Vaccinium darrowii).</title>
        <authorList>
            <person name="Yu J."/>
            <person name="Hulse-Kemp A.M."/>
            <person name="Babiker E."/>
            <person name="Staton M."/>
        </authorList>
    </citation>
    <scope>NUCLEOTIDE SEQUENCE [LARGE SCALE GENOMIC DNA]</scope>
    <source>
        <strain evidence="2">cv. NJ 8807/NJ 8810</strain>
        <tissue evidence="1">Young leaf</tissue>
    </source>
</reference>